<gene>
    <name evidence="1" type="ORF">SLUN_35445</name>
</gene>
<dbReference type="EMBL" id="CP026304">
    <property type="protein sequence ID" value="AVZ76715.1"/>
    <property type="molecule type" value="Genomic_DNA"/>
</dbReference>
<dbReference type="KEGG" id="slk:SLUN_35445"/>
<proteinExistence type="predicted"/>
<keyword evidence="2" id="KW-1185">Reference proteome</keyword>
<dbReference type="Gene3D" id="3.90.25.10">
    <property type="entry name" value="UDP-galactose 4-epimerase, domain 1"/>
    <property type="match status" value="1"/>
</dbReference>
<evidence type="ECO:0008006" key="3">
    <source>
        <dbReference type="Google" id="ProtNLM"/>
    </source>
</evidence>
<dbReference type="OrthoDB" id="116343at2"/>
<name>A0A2R4TC63_9ACTN</name>
<dbReference type="RefSeq" id="WP_108154005.1">
    <property type="nucleotide sequence ID" value="NZ_CP026304.1"/>
</dbReference>
<dbReference type="PANTHER" id="PTHR43162:SF1">
    <property type="entry name" value="PRESTALK A DIFFERENTIATION PROTEIN A"/>
    <property type="match status" value="1"/>
</dbReference>
<dbReference type="Gene3D" id="3.40.50.720">
    <property type="entry name" value="NAD(P)-binding Rossmann-like Domain"/>
    <property type="match status" value="1"/>
</dbReference>
<sequence>MHHEVAENALNQAGVPATFLRPSGFAYNILQWTGALRSEGDVRAPFADTALPLIHTRDIAEAAAVVLTEPSHEGKAYLLTGPEALTPAQQTGIVADALGLTATYEELSVEEAGGALRDLGHLPEMLVPSVLEVLGPTPPRCPSRPPSRS</sequence>
<protein>
    <recommendedName>
        <fullName evidence="3">NmrA-like domain-containing protein</fullName>
    </recommendedName>
</protein>
<dbReference type="GeneID" id="55660547"/>
<evidence type="ECO:0000313" key="1">
    <source>
        <dbReference type="EMBL" id="AVZ76715.1"/>
    </source>
</evidence>
<accession>A0A2R4TC63</accession>
<evidence type="ECO:0000313" key="2">
    <source>
        <dbReference type="Proteomes" id="UP000244201"/>
    </source>
</evidence>
<dbReference type="Proteomes" id="UP000244201">
    <property type="component" value="Chromosome"/>
</dbReference>
<dbReference type="InterPro" id="IPR051604">
    <property type="entry name" value="Ergot_Alk_Oxidoreductase"/>
</dbReference>
<reference evidence="1 2" key="1">
    <citation type="submission" date="2018-01" db="EMBL/GenBank/DDBJ databases">
        <title>Complete genome sequence of Streptomyces lunaelactis MM109T, a Ferroverdin A producer isolated from cave moonmilk deposits.</title>
        <authorList>
            <person name="Naome A."/>
            <person name="Martinet L."/>
            <person name="Maciejewska M."/>
            <person name="Anderssen S."/>
            <person name="Adam D."/>
            <person name="Tenconi E."/>
            <person name="Deflandre B."/>
            <person name="Arguelles-Arias A."/>
            <person name="Calusinska M."/>
            <person name="Copieters W."/>
            <person name="Karim L."/>
            <person name="Hanikenne M."/>
            <person name="Baurain D."/>
            <person name="van Wezel G."/>
            <person name="Smargiasso N."/>
            <person name="de Pauw E."/>
            <person name="Delfosse P."/>
            <person name="Rigali S."/>
        </authorList>
    </citation>
    <scope>NUCLEOTIDE SEQUENCE [LARGE SCALE GENOMIC DNA]</scope>
    <source>
        <strain evidence="1 2">MM109</strain>
    </source>
</reference>
<organism evidence="1 2">
    <name type="scientific">Streptomyces lunaelactis</name>
    <dbReference type="NCBI Taxonomy" id="1535768"/>
    <lineage>
        <taxon>Bacteria</taxon>
        <taxon>Bacillati</taxon>
        <taxon>Actinomycetota</taxon>
        <taxon>Actinomycetes</taxon>
        <taxon>Kitasatosporales</taxon>
        <taxon>Streptomycetaceae</taxon>
        <taxon>Streptomyces</taxon>
    </lineage>
</organism>
<dbReference type="InterPro" id="IPR036291">
    <property type="entry name" value="NAD(P)-bd_dom_sf"/>
</dbReference>
<dbReference type="PANTHER" id="PTHR43162">
    <property type="match status" value="1"/>
</dbReference>
<dbReference type="SUPFAM" id="SSF51735">
    <property type="entry name" value="NAD(P)-binding Rossmann-fold domains"/>
    <property type="match status" value="1"/>
</dbReference>
<dbReference type="AlphaFoldDB" id="A0A2R4TC63"/>